<comment type="caution">
    <text evidence="2">The sequence shown here is derived from an EMBL/GenBank/DDBJ whole genome shotgun (WGS) entry which is preliminary data.</text>
</comment>
<evidence type="ECO:0000313" key="3">
    <source>
        <dbReference type="Proteomes" id="UP000034595"/>
    </source>
</evidence>
<dbReference type="Pfam" id="PF18895">
    <property type="entry name" value="T4SS_pilin"/>
    <property type="match status" value="1"/>
</dbReference>
<keyword evidence="1" id="KW-1133">Transmembrane helix</keyword>
<evidence type="ECO:0000313" key="2">
    <source>
        <dbReference type="EMBL" id="KKT80618.1"/>
    </source>
</evidence>
<accession>A0A0G1KAR7</accession>
<dbReference type="InterPro" id="IPR043993">
    <property type="entry name" value="T4SS_pilin"/>
</dbReference>
<feature type="transmembrane region" description="Helical" evidence="1">
    <location>
        <begin position="45"/>
        <end position="68"/>
    </location>
</feature>
<feature type="transmembrane region" description="Helical" evidence="1">
    <location>
        <begin position="89"/>
        <end position="107"/>
    </location>
</feature>
<organism evidence="2 3">
    <name type="scientific">Candidatus Azambacteria bacterium GW2011_GWA1_44_9</name>
    <dbReference type="NCBI Taxonomy" id="1618610"/>
    <lineage>
        <taxon>Bacteria</taxon>
        <taxon>Candidatus Azamiibacteriota</taxon>
    </lineage>
</organism>
<keyword evidence="1" id="KW-0812">Transmembrane</keyword>
<dbReference type="AlphaFoldDB" id="A0A0G1KAR7"/>
<proteinExistence type="predicted"/>
<dbReference type="Proteomes" id="UP000034595">
    <property type="component" value="Unassembled WGS sequence"/>
</dbReference>
<protein>
    <submittedName>
        <fullName evidence="2">Uncharacterized protein</fullName>
    </submittedName>
</protein>
<name>A0A0G1KAR7_9BACT</name>
<dbReference type="EMBL" id="LCJQ01000031">
    <property type="protein sequence ID" value="KKT80618.1"/>
    <property type="molecule type" value="Genomic_DNA"/>
</dbReference>
<reference evidence="2 3" key="1">
    <citation type="journal article" date="2015" name="Nature">
        <title>rRNA introns, odd ribosomes, and small enigmatic genomes across a large radiation of phyla.</title>
        <authorList>
            <person name="Brown C.T."/>
            <person name="Hug L.A."/>
            <person name="Thomas B.C."/>
            <person name="Sharon I."/>
            <person name="Castelle C.J."/>
            <person name="Singh A."/>
            <person name="Wilkins M.J."/>
            <person name="Williams K.H."/>
            <person name="Banfield J.F."/>
        </authorList>
    </citation>
    <scope>NUCLEOTIDE SEQUENCE [LARGE SCALE GENOMIC DNA]</scope>
</reference>
<sequence length="143" mass="15245">MKPILTILKTVTPLLILAIFLAMPLIAFAQGLVPTDLRQTGDIVAVIRAIIRFILLAAFILAFIFLLIGGIRWITAGGDEKGVAGARGMITSALIGLVIVLVAYAIIRLVEVFFGVTIISGTTTPIPGIQPGQDIEQNPIDRL</sequence>
<gene>
    <name evidence="2" type="ORF">UW78_C0031G0004</name>
</gene>
<keyword evidence="1" id="KW-0472">Membrane</keyword>
<evidence type="ECO:0000256" key="1">
    <source>
        <dbReference type="SAM" id="Phobius"/>
    </source>
</evidence>